<proteinExistence type="predicted"/>
<protein>
    <submittedName>
        <fullName evidence="1">Uncharacterized protein</fullName>
    </submittedName>
</protein>
<name>A0A6J5SWD4_9CAUD</name>
<evidence type="ECO:0000313" key="1">
    <source>
        <dbReference type="EMBL" id="CAB4219084.1"/>
    </source>
</evidence>
<organism evidence="1">
    <name type="scientific">uncultured Caudovirales phage</name>
    <dbReference type="NCBI Taxonomy" id="2100421"/>
    <lineage>
        <taxon>Viruses</taxon>
        <taxon>Duplodnaviria</taxon>
        <taxon>Heunggongvirae</taxon>
        <taxon>Uroviricota</taxon>
        <taxon>Caudoviricetes</taxon>
        <taxon>Peduoviridae</taxon>
        <taxon>Maltschvirus</taxon>
        <taxon>Maltschvirus maltsch</taxon>
    </lineage>
</organism>
<sequence length="66" mass="8100">MSNILELKELKNIIETKLNTKKQWVDAQRGHNYNEYCKRELIYYQDEHHEKLKKINEQINQIIKSI</sequence>
<accession>A0A6J5SWD4</accession>
<reference evidence="1" key="1">
    <citation type="submission" date="2020-05" db="EMBL/GenBank/DDBJ databases">
        <authorList>
            <person name="Chiriac C."/>
            <person name="Salcher M."/>
            <person name="Ghai R."/>
            <person name="Kavagutti S V."/>
        </authorList>
    </citation>
    <scope>NUCLEOTIDE SEQUENCE</scope>
</reference>
<dbReference type="EMBL" id="LR797474">
    <property type="protein sequence ID" value="CAB4219084.1"/>
    <property type="molecule type" value="Genomic_DNA"/>
</dbReference>
<gene>
    <name evidence="1" type="ORF">UFOVP1604_167</name>
</gene>